<dbReference type="InterPro" id="IPR030470">
    <property type="entry name" value="UbiA_prenylTrfase_CS"/>
</dbReference>
<feature type="transmembrane region" description="Helical" evidence="12">
    <location>
        <begin position="143"/>
        <end position="162"/>
    </location>
</feature>
<dbReference type="AlphaFoldDB" id="A0A378TXS3"/>
<evidence type="ECO:0000256" key="13">
    <source>
        <dbReference type="NCBIfam" id="TIGR01474"/>
    </source>
</evidence>
<keyword evidence="11 12" id="KW-0472">Membrane</keyword>
<reference evidence="14 15" key="1">
    <citation type="submission" date="2018-06" db="EMBL/GenBank/DDBJ databases">
        <authorList>
            <consortium name="Pathogen Informatics"/>
            <person name="Doyle S."/>
        </authorList>
    </citation>
    <scope>NUCLEOTIDE SEQUENCE [LARGE SCALE GENOMIC DNA]</scope>
    <source>
        <strain evidence="14 15">NCTC10660</strain>
    </source>
</reference>
<dbReference type="UniPathway" id="UPA00232"/>
<comment type="function">
    <text evidence="12">Catalyzes the prenylation of para-hydroxybenzoate (PHB) with an all-trans polyprenyl group. Mediates the second step in the final reaction sequence of ubiquinone-8 (UQ-8) biosynthesis, which is the condensation of the polyisoprenoid side chain with PHB, generating the first membrane-bound Q intermediate 3-octaprenyl-4-hydroxybenzoate.</text>
</comment>
<keyword evidence="4 12" id="KW-1003">Cell membrane</keyword>
<dbReference type="GO" id="GO:0006744">
    <property type="term" value="P:ubiquinone biosynthetic process"/>
    <property type="evidence" value="ECO:0007669"/>
    <property type="project" value="UniProtKB-UniRule"/>
</dbReference>
<dbReference type="InterPro" id="IPR006370">
    <property type="entry name" value="HB_polyprenyltransferase-like"/>
</dbReference>
<dbReference type="RefSeq" id="WP_074897757.1">
    <property type="nucleotide sequence ID" value="NZ_CAUSZR010000012.1"/>
</dbReference>
<dbReference type="InterPro" id="IPR039653">
    <property type="entry name" value="Prenyltransferase"/>
</dbReference>
<keyword evidence="8 12" id="KW-0812">Transmembrane</keyword>
<evidence type="ECO:0000313" key="15">
    <source>
        <dbReference type="Proteomes" id="UP000254927"/>
    </source>
</evidence>
<dbReference type="PROSITE" id="PS00943">
    <property type="entry name" value="UBIA"/>
    <property type="match status" value="1"/>
</dbReference>
<evidence type="ECO:0000256" key="5">
    <source>
        <dbReference type="ARBA" id="ARBA00022519"/>
    </source>
</evidence>
<dbReference type="Gene3D" id="1.20.120.1780">
    <property type="entry name" value="UbiA prenyltransferase"/>
    <property type="match status" value="1"/>
</dbReference>
<feature type="transmembrane region" description="Helical" evidence="12">
    <location>
        <begin position="168"/>
        <end position="189"/>
    </location>
</feature>
<dbReference type="Gene3D" id="1.10.357.140">
    <property type="entry name" value="UbiA prenyltransferase"/>
    <property type="match status" value="1"/>
</dbReference>
<comment type="subcellular location">
    <subcellularLocation>
        <location evidence="12">Cell inner membrane</location>
        <topology evidence="12">Multi-pass membrane protein</topology>
    </subcellularLocation>
    <subcellularLocation>
        <location evidence="2">Membrane</location>
        <topology evidence="2">Multi-pass membrane protein</topology>
    </subcellularLocation>
</comment>
<keyword evidence="9 12" id="KW-0460">Magnesium</keyword>
<proteinExistence type="inferred from homology"/>
<comment type="similarity">
    <text evidence="3 12">Belongs to the UbiA prenyltransferase family.</text>
</comment>
<feature type="transmembrane region" description="Helical" evidence="12">
    <location>
        <begin position="45"/>
        <end position="65"/>
    </location>
</feature>
<organism evidence="14 15">
    <name type="scientific">Neisseria elongata</name>
    <dbReference type="NCBI Taxonomy" id="495"/>
    <lineage>
        <taxon>Bacteria</taxon>
        <taxon>Pseudomonadati</taxon>
        <taxon>Pseudomonadota</taxon>
        <taxon>Betaproteobacteria</taxon>
        <taxon>Neisseriales</taxon>
        <taxon>Neisseriaceae</taxon>
        <taxon>Neisseria</taxon>
    </lineage>
</organism>
<dbReference type="CDD" id="cd13959">
    <property type="entry name" value="PT_UbiA_COQ2"/>
    <property type="match status" value="1"/>
</dbReference>
<dbReference type="FunFam" id="1.10.357.140:FF:000002">
    <property type="entry name" value="4-hydroxybenzoate octaprenyltransferase"/>
    <property type="match status" value="1"/>
</dbReference>
<evidence type="ECO:0000256" key="10">
    <source>
        <dbReference type="ARBA" id="ARBA00022989"/>
    </source>
</evidence>
<comment type="pathway">
    <text evidence="12">Cofactor biosynthesis; ubiquinone biosynthesis.</text>
</comment>
<feature type="transmembrane region" description="Helical" evidence="12">
    <location>
        <begin position="95"/>
        <end position="113"/>
    </location>
</feature>
<dbReference type="EC" id="2.5.1.39" evidence="12 13"/>
<dbReference type="GeneID" id="93352241"/>
<evidence type="ECO:0000256" key="9">
    <source>
        <dbReference type="ARBA" id="ARBA00022842"/>
    </source>
</evidence>
<evidence type="ECO:0000256" key="8">
    <source>
        <dbReference type="ARBA" id="ARBA00022692"/>
    </source>
</evidence>
<comment type="cofactor">
    <cofactor evidence="1 12">
        <name>Mg(2+)</name>
        <dbReference type="ChEBI" id="CHEBI:18420"/>
    </cofactor>
</comment>
<feature type="transmembrane region" description="Helical" evidence="12">
    <location>
        <begin position="276"/>
        <end position="296"/>
    </location>
</feature>
<keyword evidence="5 12" id="KW-0997">Cell inner membrane</keyword>
<keyword evidence="7 12" id="KW-0831">Ubiquinone biosynthesis</keyword>
<evidence type="ECO:0000256" key="3">
    <source>
        <dbReference type="ARBA" id="ARBA00005985"/>
    </source>
</evidence>
<dbReference type="NCBIfam" id="TIGR01474">
    <property type="entry name" value="ubiA_proteo"/>
    <property type="match status" value="1"/>
</dbReference>
<evidence type="ECO:0000256" key="7">
    <source>
        <dbReference type="ARBA" id="ARBA00022688"/>
    </source>
</evidence>
<name>A0A378TXS3_NEIEL</name>
<dbReference type="InterPro" id="IPR044878">
    <property type="entry name" value="UbiA_sf"/>
</dbReference>
<sequence length="298" mass="33312">MNNTTAERLKIYGQLMRADKPIGTMLLLWPTLWALWIAAQGMPDLTILSAFVIGTFLMRSAGCVINDFADRNFDGAVERTKNRPFARGAVSKKEALLLTAALCLAAALCLLPLNRLTWLMSLPALFLAMSYPFTKRFFPLPQLYLGLAFSFGIPMAFAAVTGHVPPTAWLLFAANVLWTLAYDTAYAMADKEDDLKIGIKTSAITFGRRDAEAVLACHLGFTALMIWLGLTISAAWPYWPAVPLALYWQIKQYRAIRQRDRNACFREFLANNRLGALWFAALLANYLYFKIAAFAFGQ</sequence>
<evidence type="ECO:0000256" key="12">
    <source>
        <dbReference type="HAMAP-Rule" id="MF_01635"/>
    </source>
</evidence>
<evidence type="ECO:0000313" key="14">
    <source>
        <dbReference type="EMBL" id="STZ67768.1"/>
    </source>
</evidence>
<dbReference type="Proteomes" id="UP000254927">
    <property type="component" value="Unassembled WGS sequence"/>
</dbReference>
<evidence type="ECO:0000256" key="1">
    <source>
        <dbReference type="ARBA" id="ARBA00001946"/>
    </source>
</evidence>
<evidence type="ECO:0000256" key="6">
    <source>
        <dbReference type="ARBA" id="ARBA00022679"/>
    </source>
</evidence>
<evidence type="ECO:0000256" key="2">
    <source>
        <dbReference type="ARBA" id="ARBA00004141"/>
    </source>
</evidence>
<keyword evidence="6 12" id="KW-0808">Transferase</keyword>
<dbReference type="Pfam" id="PF01040">
    <property type="entry name" value="UbiA"/>
    <property type="match status" value="1"/>
</dbReference>
<evidence type="ECO:0000256" key="11">
    <source>
        <dbReference type="ARBA" id="ARBA00023136"/>
    </source>
</evidence>
<feature type="transmembrane region" description="Helical" evidence="12">
    <location>
        <begin position="213"/>
        <end position="239"/>
    </location>
</feature>
<dbReference type="GO" id="GO:0008412">
    <property type="term" value="F:4-hydroxybenzoate polyprenyltransferase activity"/>
    <property type="evidence" value="ECO:0007669"/>
    <property type="project" value="UniProtKB-UniRule"/>
</dbReference>
<dbReference type="HAMAP" id="MF_01635">
    <property type="entry name" value="UbiA"/>
    <property type="match status" value="1"/>
</dbReference>
<protein>
    <recommendedName>
        <fullName evidence="12 13">4-hydroxybenzoate octaprenyltransferase</fullName>
        <ecNumber evidence="12 13">2.5.1.39</ecNumber>
    </recommendedName>
    <alternativeName>
        <fullName evidence="12">4-HB polyprenyltransferase</fullName>
    </alternativeName>
</protein>
<evidence type="ECO:0000256" key="4">
    <source>
        <dbReference type="ARBA" id="ARBA00022475"/>
    </source>
</evidence>
<comment type="catalytic activity">
    <reaction evidence="12">
        <text>all-trans-octaprenyl diphosphate + 4-hydroxybenzoate = 4-hydroxy-3-(all-trans-octaprenyl)benzoate + diphosphate</text>
        <dbReference type="Rhea" id="RHEA:27782"/>
        <dbReference type="ChEBI" id="CHEBI:1617"/>
        <dbReference type="ChEBI" id="CHEBI:17879"/>
        <dbReference type="ChEBI" id="CHEBI:33019"/>
        <dbReference type="ChEBI" id="CHEBI:57711"/>
        <dbReference type="EC" id="2.5.1.39"/>
    </reaction>
</comment>
<dbReference type="GO" id="GO:0005886">
    <property type="term" value="C:plasma membrane"/>
    <property type="evidence" value="ECO:0007669"/>
    <property type="project" value="UniProtKB-SubCell"/>
</dbReference>
<accession>A0A378TXS3</accession>
<keyword evidence="10 12" id="KW-1133">Transmembrane helix</keyword>
<gene>
    <name evidence="12 14" type="primary">ubiA</name>
    <name evidence="14" type="ORF">NCTC10660_01257</name>
</gene>
<dbReference type="PANTHER" id="PTHR11048">
    <property type="entry name" value="PRENYLTRANSFERASES"/>
    <property type="match status" value="1"/>
</dbReference>
<dbReference type="EMBL" id="UGQW01000002">
    <property type="protein sequence ID" value="STZ67768.1"/>
    <property type="molecule type" value="Genomic_DNA"/>
</dbReference>
<feature type="transmembrane region" description="Helical" evidence="12">
    <location>
        <begin position="21"/>
        <end position="39"/>
    </location>
</feature>
<dbReference type="FunFam" id="1.20.120.1780:FF:000001">
    <property type="entry name" value="4-hydroxybenzoate octaprenyltransferase"/>
    <property type="match status" value="1"/>
</dbReference>
<dbReference type="InterPro" id="IPR000537">
    <property type="entry name" value="UbiA_prenyltransferase"/>
</dbReference>
<dbReference type="PANTHER" id="PTHR11048:SF28">
    <property type="entry name" value="4-HYDROXYBENZOATE POLYPRENYLTRANSFERASE, MITOCHONDRIAL"/>
    <property type="match status" value="1"/>
</dbReference>